<keyword evidence="3 7" id="KW-0479">Metal-binding</keyword>
<dbReference type="SUPFAM" id="SSF51735">
    <property type="entry name" value="NAD(P)-binding Rossmann-fold domains"/>
    <property type="match status" value="1"/>
</dbReference>
<evidence type="ECO:0000256" key="2">
    <source>
        <dbReference type="ARBA" id="ARBA00008072"/>
    </source>
</evidence>
<dbReference type="Gene3D" id="3.90.180.10">
    <property type="entry name" value="Medium-chain alcohol dehydrogenases, catalytic domain"/>
    <property type="match status" value="1"/>
</dbReference>
<evidence type="ECO:0000313" key="11">
    <source>
        <dbReference type="Proteomes" id="UP000800094"/>
    </source>
</evidence>
<dbReference type="InterPro" id="IPR036291">
    <property type="entry name" value="NAD(P)-bd_dom_sf"/>
</dbReference>
<protein>
    <submittedName>
        <fullName evidence="10">Alcohol dehydrogenase</fullName>
    </submittedName>
</protein>
<evidence type="ECO:0000259" key="9">
    <source>
        <dbReference type="Pfam" id="PF08240"/>
    </source>
</evidence>
<dbReference type="PANTHER" id="PTHR42813">
    <property type="entry name" value="ZINC-TYPE ALCOHOL DEHYDROGENASE-LIKE"/>
    <property type="match status" value="1"/>
</dbReference>
<dbReference type="GO" id="GO:0008270">
    <property type="term" value="F:zinc ion binding"/>
    <property type="evidence" value="ECO:0007669"/>
    <property type="project" value="InterPro"/>
</dbReference>
<dbReference type="Pfam" id="PF08240">
    <property type="entry name" value="ADH_N"/>
    <property type="match status" value="1"/>
</dbReference>
<dbReference type="AlphaFoldDB" id="A0A6A6IVD0"/>
<dbReference type="InterPro" id="IPR013149">
    <property type="entry name" value="ADH-like_C"/>
</dbReference>
<sequence>MALNATMRAAALVGAYNISIIDMPIPVLQNSTDAIVRITASAICGSDLHFYHQGMGSPEQPMPIGHEAIGYIDSVGDAVQTLQVGDYVVIPDNVDDGHFTFGPELPISFGSGQLGGCQAEYVRVPFADDSLIPVPVNASTNATTAMDYLFVSDIFATGWTVLDFAGFQPGDTVAVFGAGPVGLLAAYSAMLRGASKVYSVDHVQARLDVAESIGAIPINFNQSDPVEQIMALEPNGVTRSVDCVGYEAVNAQGEVELGIVLRNMMNVTSDYGGIGVVGVYLGQETMTMSMTQFWSKALTMGSGIVLPLQHATELVQLIASGRASPSFIVSSTIGIEEVPEYYRRFDQHLETKVVIQFP</sequence>
<keyword evidence="11" id="KW-1185">Reference proteome</keyword>
<dbReference type="GeneID" id="54587874"/>
<proteinExistence type="inferred from homology"/>
<comment type="similarity">
    <text evidence="2 7">Belongs to the zinc-containing alcohol dehydrogenase family.</text>
</comment>
<keyword evidence="6" id="KW-0520">NAD</keyword>
<evidence type="ECO:0000256" key="6">
    <source>
        <dbReference type="ARBA" id="ARBA00023027"/>
    </source>
</evidence>
<dbReference type="CDD" id="cd08282">
    <property type="entry name" value="PFDH_like"/>
    <property type="match status" value="1"/>
</dbReference>
<dbReference type="Pfam" id="PF00107">
    <property type="entry name" value="ADH_zinc_N"/>
    <property type="match status" value="1"/>
</dbReference>
<dbReference type="GO" id="GO:0016491">
    <property type="term" value="F:oxidoreductase activity"/>
    <property type="evidence" value="ECO:0007669"/>
    <property type="project" value="UniProtKB-KW"/>
</dbReference>
<comment type="cofactor">
    <cofactor evidence="1 7">
        <name>Zn(2+)</name>
        <dbReference type="ChEBI" id="CHEBI:29105"/>
    </cofactor>
</comment>
<dbReference type="PROSITE" id="PS00059">
    <property type="entry name" value="ADH_ZINC"/>
    <property type="match status" value="1"/>
</dbReference>
<evidence type="ECO:0000256" key="3">
    <source>
        <dbReference type="ARBA" id="ARBA00022723"/>
    </source>
</evidence>
<dbReference type="OrthoDB" id="3941538at2759"/>
<dbReference type="PANTHER" id="PTHR42813:SF3">
    <property type="entry name" value="GLUTATHIONE-INDEPENDENT FORMALDEHYDE DEHYDROGENASE"/>
    <property type="match status" value="1"/>
</dbReference>
<dbReference type="InterPro" id="IPR002328">
    <property type="entry name" value="ADH_Zn_CS"/>
</dbReference>
<organism evidence="10 11">
    <name type="scientific">Trematosphaeria pertusa</name>
    <dbReference type="NCBI Taxonomy" id="390896"/>
    <lineage>
        <taxon>Eukaryota</taxon>
        <taxon>Fungi</taxon>
        <taxon>Dikarya</taxon>
        <taxon>Ascomycota</taxon>
        <taxon>Pezizomycotina</taxon>
        <taxon>Dothideomycetes</taxon>
        <taxon>Pleosporomycetidae</taxon>
        <taxon>Pleosporales</taxon>
        <taxon>Massarineae</taxon>
        <taxon>Trematosphaeriaceae</taxon>
        <taxon>Trematosphaeria</taxon>
    </lineage>
</organism>
<dbReference type="EMBL" id="ML987190">
    <property type="protein sequence ID" value="KAF2254336.1"/>
    <property type="molecule type" value="Genomic_DNA"/>
</dbReference>
<evidence type="ECO:0000256" key="1">
    <source>
        <dbReference type="ARBA" id="ARBA00001947"/>
    </source>
</evidence>
<evidence type="ECO:0000256" key="7">
    <source>
        <dbReference type="RuleBase" id="RU361277"/>
    </source>
</evidence>
<dbReference type="InterPro" id="IPR011032">
    <property type="entry name" value="GroES-like_sf"/>
</dbReference>
<keyword evidence="4 7" id="KW-0862">Zinc</keyword>
<name>A0A6A6IVD0_9PLEO</name>
<evidence type="ECO:0000256" key="4">
    <source>
        <dbReference type="ARBA" id="ARBA00022833"/>
    </source>
</evidence>
<evidence type="ECO:0000256" key="5">
    <source>
        <dbReference type="ARBA" id="ARBA00023002"/>
    </source>
</evidence>
<evidence type="ECO:0000313" key="10">
    <source>
        <dbReference type="EMBL" id="KAF2254336.1"/>
    </source>
</evidence>
<dbReference type="Proteomes" id="UP000800094">
    <property type="component" value="Unassembled WGS sequence"/>
</dbReference>
<keyword evidence="5" id="KW-0560">Oxidoreductase</keyword>
<dbReference type="InterPro" id="IPR013154">
    <property type="entry name" value="ADH-like_N"/>
</dbReference>
<feature type="domain" description="Alcohol dehydrogenase-like C-terminal" evidence="8">
    <location>
        <begin position="180"/>
        <end position="318"/>
    </location>
</feature>
<reference evidence="10" key="1">
    <citation type="journal article" date="2020" name="Stud. Mycol.">
        <title>101 Dothideomycetes genomes: a test case for predicting lifestyles and emergence of pathogens.</title>
        <authorList>
            <person name="Haridas S."/>
            <person name="Albert R."/>
            <person name="Binder M."/>
            <person name="Bloem J."/>
            <person name="Labutti K."/>
            <person name="Salamov A."/>
            <person name="Andreopoulos B."/>
            <person name="Baker S."/>
            <person name="Barry K."/>
            <person name="Bills G."/>
            <person name="Bluhm B."/>
            <person name="Cannon C."/>
            <person name="Castanera R."/>
            <person name="Culley D."/>
            <person name="Daum C."/>
            <person name="Ezra D."/>
            <person name="Gonzalez J."/>
            <person name="Henrissat B."/>
            <person name="Kuo A."/>
            <person name="Liang C."/>
            <person name="Lipzen A."/>
            <person name="Lutzoni F."/>
            <person name="Magnuson J."/>
            <person name="Mondo S."/>
            <person name="Nolan M."/>
            <person name="Ohm R."/>
            <person name="Pangilinan J."/>
            <person name="Park H.-J."/>
            <person name="Ramirez L."/>
            <person name="Alfaro M."/>
            <person name="Sun H."/>
            <person name="Tritt A."/>
            <person name="Yoshinaga Y."/>
            <person name="Zwiers L.-H."/>
            <person name="Turgeon B."/>
            <person name="Goodwin S."/>
            <person name="Spatafora J."/>
            <person name="Crous P."/>
            <person name="Grigoriev I."/>
        </authorList>
    </citation>
    <scope>NUCLEOTIDE SEQUENCE</scope>
    <source>
        <strain evidence="10">CBS 122368</strain>
    </source>
</reference>
<gene>
    <name evidence="10" type="ORF">BU26DRAFT_582818</name>
</gene>
<dbReference type="SUPFAM" id="SSF50129">
    <property type="entry name" value="GroES-like"/>
    <property type="match status" value="1"/>
</dbReference>
<dbReference type="RefSeq" id="XP_033689340.1">
    <property type="nucleotide sequence ID" value="XM_033834544.1"/>
</dbReference>
<evidence type="ECO:0000259" key="8">
    <source>
        <dbReference type="Pfam" id="PF00107"/>
    </source>
</evidence>
<feature type="domain" description="Alcohol dehydrogenase-like N-terminal" evidence="9">
    <location>
        <begin position="32"/>
        <end position="135"/>
    </location>
</feature>
<accession>A0A6A6IVD0</accession>
<dbReference type="Gene3D" id="3.40.50.720">
    <property type="entry name" value="NAD(P)-binding Rossmann-like Domain"/>
    <property type="match status" value="1"/>
</dbReference>